<evidence type="ECO:0000256" key="1">
    <source>
        <dbReference type="SAM" id="MobiDB-lite"/>
    </source>
</evidence>
<accession>A0A9W8PSN0</accession>
<dbReference type="EMBL" id="JAPDHF010000007">
    <property type="protein sequence ID" value="KAJ4015228.1"/>
    <property type="molecule type" value="Genomic_DNA"/>
</dbReference>
<gene>
    <name evidence="2" type="ORF">NW766_005559</name>
</gene>
<protein>
    <submittedName>
        <fullName evidence="2">Uncharacterized protein</fullName>
    </submittedName>
</protein>
<evidence type="ECO:0000313" key="3">
    <source>
        <dbReference type="Proteomes" id="UP001152130"/>
    </source>
</evidence>
<comment type="caution">
    <text evidence="2">The sequence shown here is derived from an EMBL/GenBank/DDBJ whole genome shotgun (WGS) entry which is preliminary data.</text>
</comment>
<proteinExistence type="predicted"/>
<keyword evidence="3" id="KW-1185">Reference proteome</keyword>
<dbReference type="Proteomes" id="UP001152130">
    <property type="component" value="Unassembled WGS sequence"/>
</dbReference>
<dbReference type="SUPFAM" id="SSF57997">
    <property type="entry name" value="Tropomyosin"/>
    <property type="match status" value="1"/>
</dbReference>
<evidence type="ECO:0000313" key="2">
    <source>
        <dbReference type="EMBL" id="KAJ4015228.1"/>
    </source>
</evidence>
<dbReference type="Gene3D" id="1.10.287.950">
    <property type="entry name" value="Methyl-accepting chemotaxis protein"/>
    <property type="match status" value="1"/>
</dbReference>
<organism evidence="2 3">
    <name type="scientific">Fusarium irregulare</name>
    <dbReference type="NCBI Taxonomy" id="2494466"/>
    <lineage>
        <taxon>Eukaryota</taxon>
        <taxon>Fungi</taxon>
        <taxon>Dikarya</taxon>
        <taxon>Ascomycota</taxon>
        <taxon>Pezizomycotina</taxon>
        <taxon>Sordariomycetes</taxon>
        <taxon>Hypocreomycetidae</taxon>
        <taxon>Hypocreales</taxon>
        <taxon>Nectriaceae</taxon>
        <taxon>Fusarium</taxon>
        <taxon>Fusarium incarnatum-equiseti species complex</taxon>
    </lineage>
</organism>
<sequence>MSTTNDPMRETPVRPSQQSLEDILQGVQDVEARLGKTVKTVKEIKGTVKGIKETVQGINAKLDKTIENIKEIDASLVKTLETLEGIDCKVDKTFEKRDELDKKLRDSIQSVGAKFDERFDEFEKKLDQLGNFIAIFTAAPNTTFERAKL</sequence>
<feature type="region of interest" description="Disordered" evidence="1">
    <location>
        <begin position="1"/>
        <end position="20"/>
    </location>
</feature>
<name>A0A9W8PSN0_9HYPO</name>
<dbReference type="OrthoDB" id="4579506at2759"/>
<reference evidence="2" key="1">
    <citation type="submission" date="2022-10" db="EMBL/GenBank/DDBJ databases">
        <title>Fusarium specimens isolated from Avocado Roots.</title>
        <authorList>
            <person name="Stajich J."/>
            <person name="Roper C."/>
            <person name="Heimlech-Rivalta G."/>
        </authorList>
    </citation>
    <scope>NUCLEOTIDE SEQUENCE</scope>
    <source>
        <strain evidence="2">CF00143</strain>
    </source>
</reference>
<dbReference type="AlphaFoldDB" id="A0A9W8PSN0"/>